<dbReference type="PROSITE" id="PS51318">
    <property type="entry name" value="TAT"/>
    <property type="match status" value="1"/>
</dbReference>
<dbReference type="InterPro" id="IPR006311">
    <property type="entry name" value="TAT_signal"/>
</dbReference>
<dbReference type="STRING" id="1166073.SAMN05192530_10472"/>
<accession>A0A1H0HGA0</accession>
<dbReference type="GO" id="GO:0020037">
    <property type="term" value="F:heme binding"/>
    <property type="evidence" value="ECO:0007669"/>
    <property type="project" value="TreeGrafter"/>
</dbReference>
<keyword evidence="5" id="KW-0560">Oxidoreductase</keyword>
<dbReference type="Pfam" id="PF00174">
    <property type="entry name" value="Oxidored_molyb"/>
    <property type="match status" value="1"/>
</dbReference>
<evidence type="ECO:0000256" key="4">
    <source>
        <dbReference type="ARBA" id="ARBA00022723"/>
    </source>
</evidence>
<dbReference type="InterPro" id="IPR008335">
    <property type="entry name" value="Mopterin_OxRdtase_euk"/>
</dbReference>
<sequence length="392" mass="42546">MPTRRTVLQGASCLLVTHTTWSTLAASAATAAPTEPASDLLVHSKLPLNAETPIAKLRSSFVTPQADFYIRDHGTVPKIDETGYRLKIGGKVETPVELSLSDLKSRFPERNVMAVMQCAGNRRADMVDVGYVEGDLWGPGAIGNAEWTGVSLADVLSAAGAEDGTGLHVAFFAHDEVVMKDDRFDYGVSIPLEKAMTPDVLLAWAMNGEPLMAEHGFPLRVVVPGYAGTRSPKWLASIMVQDEEADTPIQRKEYRLFPPTTTKESADKDPNVVINDMPSNAAICIPAAGATLKPGTTKIEGYAIGTQNGVAKVEVSYDGGEIWHEATIDKQADTQWAWIFWSVVLDLPTGQHQLAVRSFDGVGGSQPDDIAKIWNWKGYLAYSWHRVSIRVG</sequence>
<feature type="domain" description="Oxidoreductase molybdopterin-binding" evidence="8">
    <location>
        <begin position="73"/>
        <end position="247"/>
    </location>
</feature>
<gene>
    <name evidence="10" type="ORF">SAMN05192530_10472</name>
</gene>
<organism evidence="10 11">
    <name type="scientific">Aureimonas jatrophae</name>
    <dbReference type="NCBI Taxonomy" id="1166073"/>
    <lineage>
        <taxon>Bacteria</taxon>
        <taxon>Pseudomonadati</taxon>
        <taxon>Pseudomonadota</taxon>
        <taxon>Alphaproteobacteria</taxon>
        <taxon>Hyphomicrobiales</taxon>
        <taxon>Aurantimonadaceae</taxon>
        <taxon>Aureimonas</taxon>
    </lineage>
</organism>
<dbReference type="Gene3D" id="3.90.420.10">
    <property type="entry name" value="Oxidoreductase, molybdopterin-binding domain"/>
    <property type="match status" value="1"/>
</dbReference>
<feature type="signal peptide" evidence="7">
    <location>
        <begin position="1"/>
        <end position="31"/>
    </location>
</feature>
<keyword evidence="3" id="KW-0349">Heme</keyword>
<dbReference type="Gene3D" id="2.60.40.650">
    <property type="match status" value="1"/>
</dbReference>
<evidence type="ECO:0000256" key="1">
    <source>
        <dbReference type="ARBA" id="ARBA00001924"/>
    </source>
</evidence>
<evidence type="ECO:0000313" key="10">
    <source>
        <dbReference type="EMBL" id="SDO17861.1"/>
    </source>
</evidence>
<dbReference type="PRINTS" id="PR00407">
    <property type="entry name" value="EUMOPTERIN"/>
</dbReference>
<dbReference type="Proteomes" id="UP000198793">
    <property type="component" value="Unassembled WGS sequence"/>
</dbReference>
<proteinExistence type="predicted"/>
<keyword evidence="4" id="KW-0479">Metal-binding</keyword>
<dbReference type="SUPFAM" id="SSF81296">
    <property type="entry name" value="E set domains"/>
    <property type="match status" value="1"/>
</dbReference>
<keyword evidence="7" id="KW-0732">Signal</keyword>
<name>A0A1H0HGA0_9HYPH</name>
<evidence type="ECO:0000256" key="7">
    <source>
        <dbReference type="SAM" id="SignalP"/>
    </source>
</evidence>
<dbReference type="GO" id="GO:0008482">
    <property type="term" value="F:sulfite oxidase activity"/>
    <property type="evidence" value="ECO:0007669"/>
    <property type="project" value="TreeGrafter"/>
</dbReference>
<dbReference type="SUPFAM" id="SSF56524">
    <property type="entry name" value="Oxidoreductase molybdopterin-binding domain"/>
    <property type="match status" value="1"/>
</dbReference>
<dbReference type="InterPro" id="IPR000572">
    <property type="entry name" value="OxRdtase_Mopterin-bd_dom"/>
</dbReference>
<dbReference type="FunFam" id="3.90.420.10:FF:000002">
    <property type="entry name" value="sulfite oxidase, mitochondrial"/>
    <property type="match status" value="1"/>
</dbReference>
<keyword evidence="6" id="KW-0408">Iron</keyword>
<evidence type="ECO:0000259" key="9">
    <source>
        <dbReference type="Pfam" id="PF03404"/>
    </source>
</evidence>
<dbReference type="AlphaFoldDB" id="A0A1H0HGA0"/>
<dbReference type="PROSITE" id="PS00559">
    <property type="entry name" value="MOLYBDOPTERIN_EUK"/>
    <property type="match status" value="1"/>
</dbReference>
<dbReference type="InterPro" id="IPR005066">
    <property type="entry name" value="MoCF_OxRdtse_dimer"/>
</dbReference>
<evidence type="ECO:0000256" key="3">
    <source>
        <dbReference type="ARBA" id="ARBA00022617"/>
    </source>
</evidence>
<keyword evidence="11" id="KW-1185">Reference proteome</keyword>
<evidence type="ECO:0000313" key="11">
    <source>
        <dbReference type="Proteomes" id="UP000198793"/>
    </source>
</evidence>
<dbReference type="InterPro" id="IPR036374">
    <property type="entry name" value="OxRdtase_Mopterin-bd_sf"/>
</dbReference>
<dbReference type="PANTHER" id="PTHR19372:SF7">
    <property type="entry name" value="SULFITE OXIDASE, MITOCHONDRIAL"/>
    <property type="match status" value="1"/>
</dbReference>
<dbReference type="PANTHER" id="PTHR19372">
    <property type="entry name" value="SULFITE REDUCTASE"/>
    <property type="match status" value="1"/>
</dbReference>
<protein>
    <submittedName>
        <fullName evidence="10">Sulfite oxidase</fullName>
    </submittedName>
</protein>
<evidence type="ECO:0000259" key="8">
    <source>
        <dbReference type="Pfam" id="PF00174"/>
    </source>
</evidence>
<evidence type="ECO:0000256" key="2">
    <source>
        <dbReference type="ARBA" id="ARBA00022505"/>
    </source>
</evidence>
<dbReference type="GO" id="GO:0030151">
    <property type="term" value="F:molybdenum ion binding"/>
    <property type="evidence" value="ECO:0007669"/>
    <property type="project" value="InterPro"/>
</dbReference>
<dbReference type="InterPro" id="IPR014756">
    <property type="entry name" value="Ig_E-set"/>
</dbReference>
<dbReference type="EMBL" id="FNIT01000004">
    <property type="protein sequence ID" value="SDO17861.1"/>
    <property type="molecule type" value="Genomic_DNA"/>
</dbReference>
<dbReference type="InterPro" id="IPR022407">
    <property type="entry name" value="OxRdtase_Mopterin_BS"/>
</dbReference>
<dbReference type="Pfam" id="PF03404">
    <property type="entry name" value="Mo-co_dimer"/>
    <property type="match status" value="1"/>
</dbReference>
<feature type="chain" id="PRO_5011546755" evidence="7">
    <location>
        <begin position="32"/>
        <end position="392"/>
    </location>
</feature>
<feature type="domain" description="Moybdenum cofactor oxidoreductase dimerisation" evidence="9">
    <location>
        <begin position="273"/>
        <end position="391"/>
    </location>
</feature>
<comment type="cofactor">
    <cofactor evidence="1">
        <name>Mo-molybdopterin</name>
        <dbReference type="ChEBI" id="CHEBI:71302"/>
    </cofactor>
</comment>
<dbReference type="GO" id="GO:0006790">
    <property type="term" value="P:sulfur compound metabolic process"/>
    <property type="evidence" value="ECO:0007669"/>
    <property type="project" value="TreeGrafter"/>
</dbReference>
<evidence type="ECO:0000256" key="6">
    <source>
        <dbReference type="ARBA" id="ARBA00023004"/>
    </source>
</evidence>
<keyword evidence="2" id="KW-0500">Molybdenum</keyword>
<evidence type="ECO:0000256" key="5">
    <source>
        <dbReference type="ARBA" id="ARBA00023002"/>
    </source>
</evidence>
<dbReference type="GO" id="GO:0043546">
    <property type="term" value="F:molybdopterin cofactor binding"/>
    <property type="evidence" value="ECO:0007669"/>
    <property type="project" value="InterPro"/>
</dbReference>
<reference evidence="10 11" key="1">
    <citation type="submission" date="2016-10" db="EMBL/GenBank/DDBJ databases">
        <authorList>
            <person name="de Groot N.N."/>
        </authorList>
    </citation>
    <scope>NUCLEOTIDE SEQUENCE [LARGE SCALE GENOMIC DNA]</scope>
    <source>
        <strain evidence="11">L7-484,KACC 16230,DSM 25025</strain>
    </source>
</reference>